<gene>
    <name evidence="9" type="primary">EME1</name>
</gene>
<dbReference type="InterPro" id="IPR006166">
    <property type="entry name" value="ERCC4_domain"/>
</dbReference>
<dbReference type="PANTHER" id="PTHR21077">
    <property type="entry name" value="EME1 PROTEIN"/>
    <property type="match status" value="1"/>
</dbReference>
<dbReference type="Gene3D" id="3.40.1620.30">
    <property type="entry name" value="ERCC4, Mus81-Eme1 complex, nuclease domain, subdomain 1"/>
    <property type="match status" value="1"/>
</dbReference>
<name>A0A4W4HRT5_ELEEL</name>
<dbReference type="GO" id="GO:0006302">
    <property type="term" value="P:double-strand break repair"/>
    <property type="evidence" value="ECO:0007669"/>
    <property type="project" value="TreeGrafter"/>
</dbReference>
<organism evidence="9 10">
    <name type="scientific">Electrophorus electricus</name>
    <name type="common">Electric eel</name>
    <name type="synonym">Gymnotus electricus</name>
    <dbReference type="NCBI Taxonomy" id="8005"/>
    <lineage>
        <taxon>Eukaryota</taxon>
        <taxon>Metazoa</taxon>
        <taxon>Chordata</taxon>
        <taxon>Craniata</taxon>
        <taxon>Vertebrata</taxon>
        <taxon>Euteleostomi</taxon>
        <taxon>Actinopterygii</taxon>
        <taxon>Neopterygii</taxon>
        <taxon>Teleostei</taxon>
        <taxon>Ostariophysi</taxon>
        <taxon>Gymnotiformes</taxon>
        <taxon>Gymnotoidei</taxon>
        <taxon>Gymnotidae</taxon>
        <taxon>Electrophorus</taxon>
    </lineage>
</organism>
<dbReference type="Gene3D" id="1.10.150.670">
    <property type="entry name" value="Crossover junction endonuclease EME1, DNA-binding domain"/>
    <property type="match status" value="1"/>
</dbReference>
<evidence type="ECO:0000256" key="6">
    <source>
        <dbReference type="ARBA" id="ARBA00023242"/>
    </source>
</evidence>
<reference evidence="9" key="4">
    <citation type="submission" date="2025-08" db="UniProtKB">
        <authorList>
            <consortium name="Ensembl"/>
        </authorList>
    </citation>
    <scope>IDENTIFICATION</scope>
</reference>
<comment type="subcellular location">
    <subcellularLocation>
        <location evidence="1">Nucleus</location>
    </subcellularLocation>
</comment>
<evidence type="ECO:0000256" key="1">
    <source>
        <dbReference type="ARBA" id="ARBA00004123"/>
    </source>
</evidence>
<evidence type="ECO:0000256" key="4">
    <source>
        <dbReference type="ARBA" id="ARBA00023172"/>
    </source>
</evidence>
<keyword evidence="6" id="KW-0539">Nucleus</keyword>
<comment type="similarity">
    <text evidence="2">Belongs to the EME1/MMS4 family.</text>
</comment>
<keyword evidence="3" id="KW-0227">DNA damage</keyword>
<dbReference type="FunFam" id="3.40.1620.30:FF:000001">
    <property type="entry name" value="Essential meiotic structure-specific endonuclease 1"/>
    <property type="match status" value="1"/>
</dbReference>
<dbReference type="InterPro" id="IPR043086">
    <property type="entry name" value="EME1_nucdom_sub1"/>
</dbReference>
<dbReference type="Pfam" id="PF21292">
    <property type="entry name" value="EME1-MUS81_C"/>
    <property type="match status" value="1"/>
</dbReference>
<evidence type="ECO:0000256" key="3">
    <source>
        <dbReference type="ARBA" id="ARBA00022763"/>
    </source>
</evidence>
<dbReference type="AlphaFoldDB" id="A0A4W4HRT5"/>
<dbReference type="GO" id="GO:0031573">
    <property type="term" value="P:mitotic intra-S DNA damage checkpoint signaling"/>
    <property type="evidence" value="ECO:0007669"/>
    <property type="project" value="TreeGrafter"/>
</dbReference>
<dbReference type="PANTHER" id="PTHR21077:SF7">
    <property type="entry name" value="CROSSOVER JUNCTION ENDONUCLEASE EME1"/>
    <property type="match status" value="1"/>
</dbReference>
<feature type="region of interest" description="Disordered" evidence="7">
    <location>
        <begin position="1"/>
        <end position="23"/>
    </location>
</feature>
<dbReference type="SMART" id="SM00891">
    <property type="entry name" value="ERCC4"/>
    <property type="match status" value="1"/>
</dbReference>
<feature type="region of interest" description="Disordered" evidence="7">
    <location>
        <begin position="355"/>
        <end position="380"/>
    </location>
</feature>
<dbReference type="GO" id="GO:0031297">
    <property type="term" value="P:replication fork processing"/>
    <property type="evidence" value="ECO:0007669"/>
    <property type="project" value="TreeGrafter"/>
</dbReference>
<feature type="region of interest" description="Disordered" evidence="7">
    <location>
        <begin position="155"/>
        <end position="177"/>
    </location>
</feature>
<reference evidence="10" key="2">
    <citation type="journal article" date="2017" name="Sci. Adv.">
        <title>A tail of two voltages: Proteomic comparison of the three electric organs of the electric eel.</title>
        <authorList>
            <person name="Traeger L.L."/>
            <person name="Sabat G."/>
            <person name="Barrett-Wilt G.A."/>
            <person name="Wells G.B."/>
            <person name="Sussman M.R."/>
        </authorList>
    </citation>
    <scope>NUCLEOTIDE SEQUENCE [LARGE SCALE GENOMIC DNA]</scope>
</reference>
<dbReference type="GO" id="GO:0048476">
    <property type="term" value="C:Holliday junction resolvase complex"/>
    <property type="evidence" value="ECO:0007669"/>
    <property type="project" value="InterPro"/>
</dbReference>
<evidence type="ECO:0000256" key="7">
    <source>
        <dbReference type="SAM" id="MobiDB-lite"/>
    </source>
</evidence>
<evidence type="ECO:0000256" key="2">
    <source>
        <dbReference type="ARBA" id="ARBA00005313"/>
    </source>
</evidence>
<dbReference type="Proteomes" id="UP000314983">
    <property type="component" value="Chromosome 14"/>
</dbReference>
<dbReference type="InterPro" id="IPR042530">
    <property type="entry name" value="EME1/EME2_C"/>
</dbReference>
<reference evidence="10" key="1">
    <citation type="journal article" date="2014" name="Science">
        <title>Nonhuman genetics. Genomic basis for the convergent evolution of electric organs.</title>
        <authorList>
            <person name="Gallant J.R."/>
            <person name="Traeger L.L."/>
            <person name="Volkening J.D."/>
            <person name="Moffett H."/>
            <person name="Chen P.H."/>
            <person name="Novina C.D."/>
            <person name="Phillips G.N.Jr."/>
            <person name="Anand R."/>
            <person name="Wells G.B."/>
            <person name="Pinch M."/>
            <person name="Guth R."/>
            <person name="Unguez G.A."/>
            <person name="Albert J.S."/>
            <person name="Zakon H.H."/>
            <person name="Samanta M.P."/>
            <person name="Sussman M.R."/>
        </authorList>
    </citation>
    <scope>NUCLEOTIDE SEQUENCE [LARGE SCALE GENOMIC DNA]</scope>
</reference>
<reference evidence="9" key="3">
    <citation type="submission" date="2020-05" db="EMBL/GenBank/DDBJ databases">
        <title>Electrophorus electricus (electric eel) genome, fEleEle1, primary haplotype.</title>
        <authorList>
            <person name="Myers G."/>
            <person name="Meyer A."/>
            <person name="Fedrigo O."/>
            <person name="Formenti G."/>
            <person name="Rhie A."/>
            <person name="Tracey A."/>
            <person name="Sims Y."/>
            <person name="Jarvis E.D."/>
        </authorList>
    </citation>
    <scope>NUCLEOTIDE SEQUENCE [LARGE SCALE GENOMIC DNA]</scope>
</reference>
<proteinExistence type="inferred from homology"/>
<keyword evidence="5" id="KW-0234">DNA repair</keyword>
<dbReference type="FunFam" id="1.10.150.670:FF:000002">
    <property type="entry name" value="Crossover junction endonuclease EME1"/>
    <property type="match status" value="1"/>
</dbReference>
<dbReference type="InterPro" id="IPR033310">
    <property type="entry name" value="Mms4/EME1/EME2"/>
</dbReference>
<dbReference type="STRING" id="8005.ENSEEEP00000051609"/>
<dbReference type="GO" id="GO:0003677">
    <property type="term" value="F:DNA binding"/>
    <property type="evidence" value="ECO:0007669"/>
    <property type="project" value="InterPro"/>
</dbReference>
<keyword evidence="4" id="KW-0233">DNA recombination</keyword>
<dbReference type="Pfam" id="PF02732">
    <property type="entry name" value="ERCC4"/>
    <property type="match status" value="1"/>
</dbReference>
<evidence type="ECO:0000256" key="5">
    <source>
        <dbReference type="ARBA" id="ARBA00023204"/>
    </source>
</evidence>
<dbReference type="Ensembl" id="ENSEEET00000052166.2">
    <property type="protein sequence ID" value="ENSEEEP00000051609.2"/>
    <property type="gene ID" value="ENSEEEG00000024234.2"/>
</dbReference>
<dbReference type="OMA" id="FCVESDW"/>
<dbReference type="GO" id="GO:0008821">
    <property type="term" value="F:crossover junction DNA endonuclease activity"/>
    <property type="evidence" value="ECO:0007669"/>
    <property type="project" value="TreeGrafter"/>
</dbReference>
<dbReference type="Gene3D" id="4.10.800.30">
    <property type="entry name" value="ERCC4, Mus81-Eme1 complex, nuclease domain, subdomain 2"/>
    <property type="match status" value="1"/>
</dbReference>
<dbReference type="GO" id="GO:0000712">
    <property type="term" value="P:resolution of meiotic recombination intermediates"/>
    <property type="evidence" value="ECO:0007669"/>
    <property type="project" value="TreeGrafter"/>
</dbReference>
<accession>A0A4W4HRT5</accession>
<dbReference type="GeneTree" id="ENSGT00530000063937"/>
<dbReference type="InterPro" id="IPR043087">
    <property type="entry name" value="Eme1_nucdom_sub2"/>
</dbReference>
<evidence type="ECO:0000259" key="8">
    <source>
        <dbReference type="SMART" id="SM00891"/>
    </source>
</evidence>
<evidence type="ECO:0000313" key="10">
    <source>
        <dbReference type="Proteomes" id="UP000314983"/>
    </source>
</evidence>
<feature type="region of interest" description="Disordered" evidence="7">
    <location>
        <begin position="182"/>
        <end position="201"/>
    </location>
</feature>
<evidence type="ECO:0000313" key="9">
    <source>
        <dbReference type="Ensembl" id="ENSEEEP00000051609.2"/>
    </source>
</evidence>
<sequence length="550" mass="61043">MSTIKGAEFQLSDSDSSDSEELPVIDFSQHRNTQEPKCELAVLDGSGSEMTVSASSQIRCPTTGVVRADIFVVSSDSEEEEPFIPLAVRLQQKQQICPAAVADVHESQVSSANCNGRVMDQPSPAVTIGRRIPAVQPEDNVGAYADLTSRPTADWGTACPARGGETDTCKRKRKRTPAEVEAAKQEAQGRRLKEQQHRDRLQAEKKVLTDAVKAMRPEECLKHMVVTVDPGLLQLEGGGSLLTSLHAMSCSCAIEKQSLPSSISWARRIPCPQTGELLSITESHTVVQVPVDDIINMVHHYNKEQKYGGTTDRHLSLTSWVFRLLARNSGRTITLAVIDIEKYFNAKSRQKFRTAVLSEDRDPGPQGGVRKRRRKDAESLPDVSRVDLEEALVDLQLHTGVQVHFHSTWKDFTNYVTMTTKAVSEAPFKREREKTGFSFYLESEWAGGQKVERTGKGLLQVWKRQIQQLNRVSPDMASAILGAYPSPQLLSQAYGRCRSEQEKVTLLSDMLIRRGEGVTSTTRRVGPELSKRLFLIMTSADPQQNLDSMA</sequence>
<feature type="domain" description="ERCC4" evidence="8">
    <location>
        <begin position="225"/>
        <end position="495"/>
    </location>
</feature>
<protein>
    <recommendedName>
        <fullName evidence="8">ERCC4 domain-containing protein</fullName>
    </recommendedName>
</protein>
<reference evidence="9" key="5">
    <citation type="submission" date="2025-09" db="UniProtKB">
        <authorList>
            <consortium name="Ensembl"/>
        </authorList>
    </citation>
    <scope>IDENTIFICATION</scope>
</reference>
<dbReference type="GO" id="GO:0005634">
    <property type="term" value="C:nucleus"/>
    <property type="evidence" value="ECO:0007669"/>
    <property type="project" value="UniProtKB-SubCell"/>
</dbReference>
<keyword evidence="10" id="KW-1185">Reference proteome</keyword>